<evidence type="ECO:0000256" key="8">
    <source>
        <dbReference type="ARBA" id="ARBA00023136"/>
    </source>
</evidence>
<dbReference type="EMBL" id="SNYW01000007">
    <property type="protein sequence ID" value="TDQ83200.1"/>
    <property type="molecule type" value="Genomic_DNA"/>
</dbReference>
<comment type="catalytic activity">
    <reaction evidence="9 10">
        <text>Release of signal peptides from bacterial membrane prolipoproteins. Hydrolyzes -Xaa-Yaa-Zaa-|-(S,diacylglyceryl)Cys-, in which Xaa is hydrophobic (preferably Leu), and Yaa (Ala or Ser) and Zaa (Gly or Ala) have small, neutral side chains.</text>
        <dbReference type="EC" id="3.4.23.36"/>
    </reaction>
</comment>
<keyword evidence="3 9" id="KW-0645">Protease</keyword>
<evidence type="ECO:0000313" key="12">
    <source>
        <dbReference type="EMBL" id="TDQ83200.1"/>
    </source>
</evidence>
<dbReference type="InterPro" id="IPR001872">
    <property type="entry name" value="Peptidase_A8"/>
</dbReference>
<evidence type="ECO:0000256" key="7">
    <source>
        <dbReference type="ARBA" id="ARBA00022989"/>
    </source>
</evidence>
<gene>
    <name evidence="9" type="primary">lspA</name>
    <name evidence="12" type="ORF">A8950_1486</name>
</gene>
<evidence type="ECO:0000256" key="10">
    <source>
        <dbReference type="RuleBase" id="RU000594"/>
    </source>
</evidence>
<protein>
    <recommendedName>
        <fullName evidence="9">Lipoprotein signal peptidase</fullName>
        <ecNumber evidence="9">3.4.23.36</ecNumber>
    </recommendedName>
    <alternativeName>
        <fullName evidence="9">Prolipoprotein signal peptidase</fullName>
    </alternativeName>
    <alternativeName>
        <fullName evidence="9">Signal peptidase II</fullName>
        <shortName evidence="9">SPase II</shortName>
    </alternativeName>
</protein>
<dbReference type="Proteomes" id="UP000295783">
    <property type="component" value="Unassembled WGS sequence"/>
</dbReference>
<dbReference type="RefSeq" id="WP_243735559.1">
    <property type="nucleotide sequence ID" value="NZ_SNYW01000007.1"/>
</dbReference>
<keyword evidence="7 9" id="KW-1133">Transmembrane helix</keyword>
<feature type="transmembrane region" description="Helical" evidence="9">
    <location>
        <begin position="102"/>
        <end position="119"/>
    </location>
</feature>
<name>A0A4V3DEV6_9PROT</name>
<comment type="similarity">
    <text evidence="1 9 11">Belongs to the peptidase A8 family.</text>
</comment>
<evidence type="ECO:0000256" key="5">
    <source>
        <dbReference type="ARBA" id="ARBA00022750"/>
    </source>
</evidence>
<feature type="transmembrane region" description="Helical" evidence="9">
    <location>
        <begin position="78"/>
        <end position="96"/>
    </location>
</feature>
<dbReference type="NCBIfam" id="TIGR00077">
    <property type="entry name" value="lspA"/>
    <property type="match status" value="1"/>
</dbReference>
<dbReference type="GO" id="GO:0004190">
    <property type="term" value="F:aspartic-type endopeptidase activity"/>
    <property type="evidence" value="ECO:0007669"/>
    <property type="project" value="UniProtKB-UniRule"/>
</dbReference>
<proteinExistence type="inferred from homology"/>
<dbReference type="PRINTS" id="PR00781">
    <property type="entry name" value="LIPOSIGPTASE"/>
</dbReference>
<organism evidence="12 13">
    <name type="scientific">Dongia mobilis</name>
    <dbReference type="NCBI Taxonomy" id="578943"/>
    <lineage>
        <taxon>Bacteria</taxon>
        <taxon>Pseudomonadati</taxon>
        <taxon>Pseudomonadota</taxon>
        <taxon>Alphaproteobacteria</taxon>
        <taxon>Rhodospirillales</taxon>
        <taxon>Dongiaceae</taxon>
        <taxon>Dongia</taxon>
    </lineage>
</organism>
<dbReference type="AlphaFoldDB" id="A0A4V3DEV6"/>
<dbReference type="PROSITE" id="PS00855">
    <property type="entry name" value="SPASE_II"/>
    <property type="match status" value="1"/>
</dbReference>
<evidence type="ECO:0000256" key="9">
    <source>
        <dbReference type="HAMAP-Rule" id="MF_00161"/>
    </source>
</evidence>
<dbReference type="PANTHER" id="PTHR33695">
    <property type="entry name" value="LIPOPROTEIN SIGNAL PEPTIDASE"/>
    <property type="match status" value="1"/>
</dbReference>
<evidence type="ECO:0000313" key="13">
    <source>
        <dbReference type="Proteomes" id="UP000295783"/>
    </source>
</evidence>
<sequence length="178" mass="19348">MPLATHMRLAAPALFRNALVLAVLVILADQATKWWIMDVVMQPPRIIPLVALGNGGLNIVMAWNTGVSFSMLSDTGPLLLSSLAILVSLGLLVWLMRLPDRLPAYGIGLVIGGAIGNVIDRFRYEAVFDFIDFFVGEWHWPAFNMADTAITIGVVMLLADGLFQGGDRGKNTSRPEAD</sequence>
<keyword evidence="6 9" id="KW-0378">Hydrolase</keyword>
<comment type="pathway">
    <text evidence="9">Protein modification; lipoprotein biosynthesis (signal peptide cleavage).</text>
</comment>
<keyword evidence="5 9" id="KW-0064">Aspartyl protease</keyword>
<dbReference type="Pfam" id="PF01252">
    <property type="entry name" value="Peptidase_A8"/>
    <property type="match status" value="1"/>
</dbReference>
<comment type="function">
    <text evidence="9 10">This protein specifically catalyzes the removal of signal peptides from prolipoproteins.</text>
</comment>
<dbReference type="GO" id="GO:0006508">
    <property type="term" value="P:proteolysis"/>
    <property type="evidence" value="ECO:0007669"/>
    <property type="project" value="UniProtKB-KW"/>
</dbReference>
<evidence type="ECO:0000256" key="2">
    <source>
        <dbReference type="ARBA" id="ARBA00022475"/>
    </source>
</evidence>
<dbReference type="UniPathway" id="UPA00665"/>
<keyword evidence="8 9" id="KW-0472">Membrane</keyword>
<keyword evidence="4 9" id="KW-0812">Transmembrane</keyword>
<dbReference type="PANTHER" id="PTHR33695:SF1">
    <property type="entry name" value="LIPOPROTEIN SIGNAL PEPTIDASE"/>
    <property type="match status" value="1"/>
</dbReference>
<reference evidence="12 13" key="1">
    <citation type="submission" date="2019-03" db="EMBL/GenBank/DDBJ databases">
        <title>Genomic Encyclopedia of Type Strains, Phase III (KMG-III): the genomes of soil and plant-associated and newly described type strains.</title>
        <authorList>
            <person name="Whitman W."/>
        </authorList>
    </citation>
    <scope>NUCLEOTIDE SEQUENCE [LARGE SCALE GENOMIC DNA]</scope>
    <source>
        <strain evidence="12 13">CGMCC 1.7660</strain>
    </source>
</reference>
<evidence type="ECO:0000256" key="3">
    <source>
        <dbReference type="ARBA" id="ARBA00022670"/>
    </source>
</evidence>
<feature type="active site" evidence="9">
    <location>
        <position position="147"/>
    </location>
</feature>
<feature type="transmembrane region" description="Helical" evidence="9">
    <location>
        <begin position="46"/>
        <end position="66"/>
    </location>
</feature>
<evidence type="ECO:0000256" key="6">
    <source>
        <dbReference type="ARBA" id="ARBA00022801"/>
    </source>
</evidence>
<keyword evidence="2 9" id="KW-1003">Cell membrane</keyword>
<evidence type="ECO:0000256" key="11">
    <source>
        <dbReference type="RuleBase" id="RU004181"/>
    </source>
</evidence>
<dbReference type="GO" id="GO:0005886">
    <property type="term" value="C:plasma membrane"/>
    <property type="evidence" value="ECO:0007669"/>
    <property type="project" value="UniProtKB-SubCell"/>
</dbReference>
<feature type="active site" evidence="9">
    <location>
        <position position="129"/>
    </location>
</feature>
<evidence type="ECO:0000256" key="4">
    <source>
        <dbReference type="ARBA" id="ARBA00022692"/>
    </source>
</evidence>
<dbReference type="EC" id="3.4.23.36" evidence="9"/>
<dbReference type="HAMAP" id="MF_00161">
    <property type="entry name" value="LspA"/>
    <property type="match status" value="1"/>
</dbReference>
<accession>A0A4V3DEV6</accession>
<comment type="caution">
    <text evidence="12">The sequence shown here is derived from an EMBL/GenBank/DDBJ whole genome shotgun (WGS) entry which is preliminary data.</text>
</comment>
<comment type="caution">
    <text evidence="9">Lacks conserved residue(s) required for the propagation of feature annotation.</text>
</comment>
<evidence type="ECO:0000256" key="1">
    <source>
        <dbReference type="ARBA" id="ARBA00006139"/>
    </source>
</evidence>
<comment type="subcellular location">
    <subcellularLocation>
        <location evidence="9">Cell membrane</location>
        <topology evidence="9">Multi-pass membrane protein</topology>
    </subcellularLocation>
</comment>
<keyword evidence="13" id="KW-1185">Reference proteome</keyword>